<proteinExistence type="predicted"/>
<gene>
    <name evidence="2" type="ordered locus">AALP_Aa6g197000</name>
</gene>
<dbReference type="Proteomes" id="UP000029120">
    <property type="component" value="Chromosome 6"/>
</dbReference>
<dbReference type="EMBL" id="CM002874">
    <property type="protein sequence ID" value="KFK32080.1"/>
    <property type="molecule type" value="Genomic_DNA"/>
</dbReference>
<organism evidence="2 3">
    <name type="scientific">Arabis alpina</name>
    <name type="common">Alpine rock-cress</name>
    <dbReference type="NCBI Taxonomy" id="50452"/>
    <lineage>
        <taxon>Eukaryota</taxon>
        <taxon>Viridiplantae</taxon>
        <taxon>Streptophyta</taxon>
        <taxon>Embryophyta</taxon>
        <taxon>Tracheophyta</taxon>
        <taxon>Spermatophyta</taxon>
        <taxon>Magnoliopsida</taxon>
        <taxon>eudicotyledons</taxon>
        <taxon>Gunneridae</taxon>
        <taxon>Pentapetalae</taxon>
        <taxon>rosids</taxon>
        <taxon>malvids</taxon>
        <taxon>Brassicales</taxon>
        <taxon>Brassicaceae</taxon>
        <taxon>Arabideae</taxon>
        <taxon>Arabis</taxon>
    </lineage>
</organism>
<name>A0A087GQC8_ARAAL</name>
<evidence type="ECO:0000256" key="1">
    <source>
        <dbReference type="SAM" id="MobiDB-lite"/>
    </source>
</evidence>
<feature type="region of interest" description="Disordered" evidence="1">
    <location>
        <begin position="136"/>
        <end position="194"/>
    </location>
</feature>
<reference evidence="3" key="1">
    <citation type="journal article" date="2015" name="Nat. Plants">
        <title>Genome expansion of Arabis alpina linked with retrotransposition and reduced symmetric DNA methylation.</title>
        <authorList>
            <person name="Willing E.M."/>
            <person name="Rawat V."/>
            <person name="Mandakova T."/>
            <person name="Maumus F."/>
            <person name="James G.V."/>
            <person name="Nordstroem K.J."/>
            <person name="Becker C."/>
            <person name="Warthmann N."/>
            <person name="Chica C."/>
            <person name="Szarzynska B."/>
            <person name="Zytnicki M."/>
            <person name="Albani M.C."/>
            <person name="Kiefer C."/>
            <person name="Bergonzi S."/>
            <person name="Castaings L."/>
            <person name="Mateos J.L."/>
            <person name="Berns M.C."/>
            <person name="Bujdoso N."/>
            <person name="Piofczyk T."/>
            <person name="de Lorenzo L."/>
            <person name="Barrero-Sicilia C."/>
            <person name="Mateos I."/>
            <person name="Piednoel M."/>
            <person name="Hagmann J."/>
            <person name="Chen-Min-Tao R."/>
            <person name="Iglesias-Fernandez R."/>
            <person name="Schuster S.C."/>
            <person name="Alonso-Blanco C."/>
            <person name="Roudier F."/>
            <person name="Carbonero P."/>
            <person name="Paz-Ares J."/>
            <person name="Davis S.J."/>
            <person name="Pecinka A."/>
            <person name="Quesneville H."/>
            <person name="Colot V."/>
            <person name="Lysak M.A."/>
            <person name="Weigel D."/>
            <person name="Coupland G."/>
            <person name="Schneeberger K."/>
        </authorList>
    </citation>
    <scope>NUCLEOTIDE SEQUENCE [LARGE SCALE GENOMIC DNA]</scope>
    <source>
        <strain evidence="3">cv. Pajares</strain>
    </source>
</reference>
<evidence type="ECO:0000313" key="3">
    <source>
        <dbReference type="Proteomes" id="UP000029120"/>
    </source>
</evidence>
<feature type="compositionally biased region" description="Basic and acidic residues" evidence="1">
    <location>
        <begin position="1"/>
        <end position="15"/>
    </location>
</feature>
<protein>
    <submittedName>
        <fullName evidence="2">Uncharacterized protein</fullName>
    </submittedName>
</protein>
<accession>A0A087GQC8</accession>
<feature type="compositionally biased region" description="Basic and acidic residues" evidence="1">
    <location>
        <begin position="136"/>
        <end position="147"/>
    </location>
</feature>
<feature type="region of interest" description="Disordered" evidence="1">
    <location>
        <begin position="1"/>
        <end position="24"/>
    </location>
</feature>
<dbReference type="Gramene" id="KFK32080">
    <property type="protein sequence ID" value="KFK32080"/>
    <property type="gene ID" value="AALP_AA6G197000"/>
</dbReference>
<keyword evidence="3" id="KW-1185">Reference proteome</keyword>
<evidence type="ECO:0000313" key="2">
    <source>
        <dbReference type="EMBL" id="KFK32080.1"/>
    </source>
</evidence>
<dbReference type="AlphaFoldDB" id="A0A087GQC8"/>
<sequence>MTKEAKDAREQEKAAGNKIGMLDQLERERNEKDVKILSLKEENEKLKTAADAEEVNRLNSLINQVTYSLELYAELKADEIAVPNEKVERLQDDLKRLNTEFDALDVEVAKPDDYLVTPVADRTPLDLSNLQLDFGEGSHARSNHEEVVGAETEEIPPGEGRQYGEDRQGEQADVVDASTNESLDPLFPTSAQVN</sequence>